<proteinExistence type="predicted"/>
<evidence type="ECO:0000313" key="3">
    <source>
        <dbReference type="Proteomes" id="UP000292958"/>
    </source>
</evidence>
<accession>A0A4Q7YEM2</accession>
<comment type="caution">
    <text evidence="2">The sequence shown here is derived from an EMBL/GenBank/DDBJ whole genome shotgun (WGS) entry which is preliminary data.</text>
</comment>
<organism evidence="2 3">
    <name type="scientific">Edaphobacter modestus</name>
    <dbReference type="NCBI Taxonomy" id="388466"/>
    <lineage>
        <taxon>Bacteria</taxon>
        <taxon>Pseudomonadati</taxon>
        <taxon>Acidobacteriota</taxon>
        <taxon>Terriglobia</taxon>
        <taxon>Terriglobales</taxon>
        <taxon>Acidobacteriaceae</taxon>
        <taxon>Edaphobacter</taxon>
    </lineage>
</organism>
<dbReference type="OrthoDB" id="9940138at2"/>
<evidence type="ECO:0000313" key="2">
    <source>
        <dbReference type="EMBL" id="RZU35184.1"/>
    </source>
</evidence>
<keyword evidence="1" id="KW-0812">Transmembrane</keyword>
<gene>
    <name evidence="2" type="ORF">BDD14_5941</name>
</gene>
<keyword evidence="1" id="KW-0472">Membrane</keyword>
<dbReference type="RefSeq" id="WP_130424404.1">
    <property type="nucleotide sequence ID" value="NZ_SHKW01000003.1"/>
</dbReference>
<dbReference type="AlphaFoldDB" id="A0A4Q7YEM2"/>
<reference evidence="2 3" key="1">
    <citation type="submission" date="2019-02" db="EMBL/GenBank/DDBJ databases">
        <title>Genomic Encyclopedia of Archaeal and Bacterial Type Strains, Phase II (KMG-II): from individual species to whole genera.</title>
        <authorList>
            <person name="Goeker M."/>
        </authorList>
    </citation>
    <scope>NUCLEOTIDE SEQUENCE [LARGE SCALE GENOMIC DNA]</scope>
    <source>
        <strain evidence="2 3">DSM 18101</strain>
    </source>
</reference>
<keyword evidence="1" id="KW-1133">Transmembrane helix</keyword>
<dbReference type="Proteomes" id="UP000292958">
    <property type="component" value="Unassembled WGS sequence"/>
</dbReference>
<feature type="transmembrane region" description="Helical" evidence="1">
    <location>
        <begin position="32"/>
        <end position="53"/>
    </location>
</feature>
<protein>
    <submittedName>
        <fullName evidence="2">Uncharacterized protein</fullName>
    </submittedName>
</protein>
<dbReference type="EMBL" id="SHKW01000003">
    <property type="protein sequence ID" value="RZU35184.1"/>
    <property type="molecule type" value="Genomic_DNA"/>
</dbReference>
<sequence length="80" mass="9091">MNPPKTEETAANDACPCCGARVYAPRTTTKDIAISILCSILLLATAIPAAWATEQWMEREWQKVVNHMMIWREPTESWNQ</sequence>
<keyword evidence="3" id="KW-1185">Reference proteome</keyword>
<name>A0A4Q7YEM2_9BACT</name>
<evidence type="ECO:0000256" key="1">
    <source>
        <dbReference type="SAM" id="Phobius"/>
    </source>
</evidence>